<dbReference type="InterPro" id="IPR012337">
    <property type="entry name" value="RNaseH-like_sf"/>
</dbReference>
<comment type="subunit">
    <text evidence="13">Homodimer which binds Holliday junction (HJ) DNA. The HJ becomes 2-fold symmetrical on binding to RuvC with unstacked arms; it has a different conformation from HJ DNA in complex with RuvA. In the full resolvosome a probable DNA-RuvA(4)-RuvB(12)-RuvC(2) complex forms which resolves the HJ.</text>
</comment>
<dbReference type="AlphaFoldDB" id="A0A9D1UPP0"/>
<comment type="subcellular location">
    <subcellularLocation>
        <location evidence="13">Cytoplasm</location>
    </subcellularLocation>
</comment>
<evidence type="ECO:0000256" key="6">
    <source>
        <dbReference type="ARBA" id="ARBA00022763"/>
    </source>
</evidence>
<evidence type="ECO:0000313" key="16">
    <source>
        <dbReference type="Proteomes" id="UP000824189"/>
    </source>
</evidence>
<keyword evidence="11 13" id="KW-0234">DNA repair</keyword>
<dbReference type="GO" id="GO:0000287">
    <property type="term" value="F:magnesium ion binding"/>
    <property type="evidence" value="ECO:0007669"/>
    <property type="project" value="UniProtKB-UniRule"/>
</dbReference>
<dbReference type="GO" id="GO:0005737">
    <property type="term" value="C:cytoplasm"/>
    <property type="evidence" value="ECO:0007669"/>
    <property type="project" value="UniProtKB-SubCell"/>
</dbReference>
<keyword evidence="4 13" id="KW-0479">Metal-binding</keyword>
<evidence type="ECO:0000256" key="3">
    <source>
        <dbReference type="ARBA" id="ARBA00022722"/>
    </source>
</evidence>
<dbReference type="PANTHER" id="PTHR30194">
    <property type="entry name" value="CROSSOVER JUNCTION ENDODEOXYRIBONUCLEASE RUVC"/>
    <property type="match status" value="1"/>
</dbReference>
<proteinExistence type="inferred from homology"/>
<evidence type="ECO:0000256" key="11">
    <source>
        <dbReference type="ARBA" id="ARBA00023204"/>
    </source>
</evidence>
<keyword evidence="5 13" id="KW-0255">Endonuclease</keyword>
<reference evidence="15" key="2">
    <citation type="submission" date="2021-04" db="EMBL/GenBank/DDBJ databases">
        <authorList>
            <person name="Gilroy R."/>
        </authorList>
    </citation>
    <scope>NUCLEOTIDE SEQUENCE</scope>
    <source>
        <strain evidence="15">4376</strain>
    </source>
</reference>
<dbReference type="CDD" id="cd16962">
    <property type="entry name" value="RuvC"/>
    <property type="match status" value="1"/>
</dbReference>
<keyword evidence="2 13" id="KW-0963">Cytoplasm</keyword>
<dbReference type="Proteomes" id="UP000824189">
    <property type="component" value="Unassembled WGS sequence"/>
</dbReference>
<evidence type="ECO:0000256" key="7">
    <source>
        <dbReference type="ARBA" id="ARBA00022801"/>
    </source>
</evidence>
<feature type="active site" evidence="13">
    <location>
        <position position="158"/>
    </location>
</feature>
<evidence type="ECO:0000256" key="13">
    <source>
        <dbReference type="HAMAP-Rule" id="MF_00034"/>
    </source>
</evidence>
<dbReference type="InterPro" id="IPR002176">
    <property type="entry name" value="X-over_junc_endoDNase_RuvC"/>
</dbReference>
<dbReference type="PROSITE" id="PS01321">
    <property type="entry name" value="RUVC"/>
    <property type="match status" value="1"/>
</dbReference>
<evidence type="ECO:0000256" key="10">
    <source>
        <dbReference type="ARBA" id="ARBA00023172"/>
    </source>
</evidence>
<name>A0A9D1UPP0_9CORY</name>
<keyword evidence="3 13" id="KW-0540">Nuclease</keyword>
<comment type="function">
    <text evidence="13">The RuvA-RuvB-RuvC complex processes Holliday junction (HJ) DNA during genetic recombination and DNA repair. Endonuclease that resolves HJ intermediates. Cleaves cruciform DNA by making single-stranded nicks across the HJ at symmetrical positions within the homologous arms, yielding a 5'-phosphate and a 3'-hydroxyl group; requires a central core of homology in the junction. The consensus cleavage sequence is 5'-(A/T)TT(C/G)-3'. Cleavage occurs on the 3'-side of the TT dinucleotide at the point of strand exchange. HJ branch migration catalyzed by RuvA-RuvB allows RuvC to scan DNA until it finds its consensus sequence, where it cleaves and resolves the cruciform DNA.</text>
</comment>
<comment type="similarity">
    <text evidence="1 13">Belongs to the RuvC family.</text>
</comment>
<dbReference type="Gene3D" id="3.30.420.10">
    <property type="entry name" value="Ribonuclease H-like superfamily/Ribonuclease H"/>
    <property type="match status" value="1"/>
</dbReference>
<dbReference type="GO" id="GO:0008821">
    <property type="term" value="F:crossover junction DNA endonuclease activity"/>
    <property type="evidence" value="ECO:0007669"/>
    <property type="project" value="UniProtKB-UniRule"/>
</dbReference>
<sequence>MAPTPPSRTLGPRSLTGLRVMGIDPGLTRCGLSVVQAGRGRAVLPIAVGVARTPAHEDLAPRLLQLSEAVEEWMDEYQPNVVALERVFERSNVSTVMNTAHASGVLMLAAAKRGIPVHMYTPSEVKKSISGNGRADKAQMTKMITRILGLSEAPQPADAADALALAVCHCWRAPLNALMKGQP</sequence>
<evidence type="ECO:0000256" key="2">
    <source>
        <dbReference type="ARBA" id="ARBA00022490"/>
    </source>
</evidence>
<gene>
    <name evidence="13 15" type="primary">ruvC</name>
    <name evidence="15" type="ORF">H9867_03230</name>
</gene>
<keyword evidence="9 13" id="KW-0238">DNA-binding</keyword>
<protein>
    <recommendedName>
        <fullName evidence="13 14">Crossover junction endodeoxyribonuclease RuvC</fullName>
        <ecNumber evidence="13 14">3.1.21.10</ecNumber>
    </recommendedName>
    <alternativeName>
        <fullName evidence="13">Holliday junction nuclease RuvC</fullName>
    </alternativeName>
    <alternativeName>
        <fullName evidence="13">Holliday junction resolvase RuvC</fullName>
    </alternativeName>
</protein>
<dbReference type="GO" id="GO:0048476">
    <property type="term" value="C:Holliday junction resolvase complex"/>
    <property type="evidence" value="ECO:0007669"/>
    <property type="project" value="UniProtKB-UniRule"/>
</dbReference>
<dbReference type="Pfam" id="PF02075">
    <property type="entry name" value="RuvC"/>
    <property type="match status" value="1"/>
</dbReference>
<dbReference type="SUPFAM" id="SSF53098">
    <property type="entry name" value="Ribonuclease H-like"/>
    <property type="match status" value="1"/>
</dbReference>
<dbReference type="GO" id="GO:0006281">
    <property type="term" value="P:DNA repair"/>
    <property type="evidence" value="ECO:0007669"/>
    <property type="project" value="UniProtKB-UniRule"/>
</dbReference>
<feature type="active site" evidence="13">
    <location>
        <position position="85"/>
    </location>
</feature>
<evidence type="ECO:0000256" key="12">
    <source>
        <dbReference type="ARBA" id="ARBA00029354"/>
    </source>
</evidence>
<evidence type="ECO:0000256" key="4">
    <source>
        <dbReference type="ARBA" id="ARBA00022723"/>
    </source>
</evidence>
<dbReference type="EMBL" id="DXFZ01000039">
    <property type="protein sequence ID" value="HIW95487.1"/>
    <property type="molecule type" value="Genomic_DNA"/>
</dbReference>
<dbReference type="PRINTS" id="PR00696">
    <property type="entry name" value="RSOLVASERUVC"/>
</dbReference>
<evidence type="ECO:0000256" key="5">
    <source>
        <dbReference type="ARBA" id="ARBA00022759"/>
    </source>
</evidence>
<feature type="binding site" evidence="13">
    <location>
        <position position="85"/>
    </location>
    <ligand>
        <name>Mg(2+)</name>
        <dbReference type="ChEBI" id="CHEBI:18420"/>
        <label>2</label>
    </ligand>
</feature>
<keyword evidence="6 13" id="KW-0227">DNA damage</keyword>
<keyword evidence="7 13" id="KW-0378">Hydrolase</keyword>
<evidence type="ECO:0000256" key="9">
    <source>
        <dbReference type="ARBA" id="ARBA00023125"/>
    </source>
</evidence>
<dbReference type="PANTHER" id="PTHR30194:SF3">
    <property type="entry name" value="CROSSOVER JUNCTION ENDODEOXYRIBONUCLEASE RUVC"/>
    <property type="match status" value="1"/>
</dbReference>
<feature type="binding site" evidence="13">
    <location>
        <position position="24"/>
    </location>
    <ligand>
        <name>Mg(2+)</name>
        <dbReference type="ChEBI" id="CHEBI:18420"/>
        <label>1</label>
    </ligand>
</feature>
<keyword evidence="8 13" id="KW-0460">Magnesium</keyword>
<keyword evidence="10 13" id="KW-0233">DNA recombination</keyword>
<evidence type="ECO:0000256" key="8">
    <source>
        <dbReference type="ARBA" id="ARBA00022842"/>
    </source>
</evidence>
<organism evidence="15 16">
    <name type="scientific">Candidatus Corynebacterium gallistercoris</name>
    <dbReference type="NCBI Taxonomy" id="2838530"/>
    <lineage>
        <taxon>Bacteria</taxon>
        <taxon>Bacillati</taxon>
        <taxon>Actinomycetota</taxon>
        <taxon>Actinomycetes</taxon>
        <taxon>Mycobacteriales</taxon>
        <taxon>Corynebacteriaceae</taxon>
        <taxon>Corynebacterium</taxon>
    </lineage>
</organism>
<dbReference type="FunFam" id="3.30.420.10:FF:000002">
    <property type="entry name" value="Crossover junction endodeoxyribonuclease RuvC"/>
    <property type="match status" value="1"/>
</dbReference>
<dbReference type="GO" id="GO:0003677">
    <property type="term" value="F:DNA binding"/>
    <property type="evidence" value="ECO:0007669"/>
    <property type="project" value="UniProtKB-KW"/>
</dbReference>
<evidence type="ECO:0000313" key="15">
    <source>
        <dbReference type="EMBL" id="HIW95487.1"/>
    </source>
</evidence>
<accession>A0A9D1UPP0</accession>
<feature type="active site" evidence="13">
    <location>
        <position position="24"/>
    </location>
</feature>
<dbReference type="NCBIfam" id="TIGR00228">
    <property type="entry name" value="ruvC"/>
    <property type="match status" value="1"/>
</dbReference>
<evidence type="ECO:0000256" key="1">
    <source>
        <dbReference type="ARBA" id="ARBA00009518"/>
    </source>
</evidence>
<dbReference type="GO" id="GO:0006310">
    <property type="term" value="P:DNA recombination"/>
    <property type="evidence" value="ECO:0007669"/>
    <property type="project" value="UniProtKB-UniRule"/>
</dbReference>
<dbReference type="InterPro" id="IPR036397">
    <property type="entry name" value="RNaseH_sf"/>
</dbReference>
<evidence type="ECO:0000256" key="14">
    <source>
        <dbReference type="NCBIfam" id="TIGR00228"/>
    </source>
</evidence>
<dbReference type="HAMAP" id="MF_00034">
    <property type="entry name" value="RuvC"/>
    <property type="match status" value="1"/>
</dbReference>
<dbReference type="InterPro" id="IPR020563">
    <property type="entry name" value="X-over_junc_endoDNase_Mg_BS"/>
</dbReference>
<dbReference type="EC" id="3.1.21.10" evidence="13 14"/>
<comment type="caution">
    <text evidence="15">The sequence shown here is derived from an EMBL/GenBank/DDBJ whole genome shotgun (WGS) entry which is preliminary data.</text>
</comment>
<comment type="cofactor">
    <cofactor evidence="13">
        <name>Mg(2+)</name>
        <dbReference type="ChEBI" id="CHEBI:18420"/>
    </cofactor>
    <text evidence="13">Binds 2 Mg(2+) ion per subunit.</text>
</comment>
<comment type="catalytic activity">
    <reaction evidence="12 13">
        <text>Endonucleolytic cleavage at a junction such as a reciprocal single-stranded crossover between two homologous DNA duplexes (Holliday junction).</text>
        <dbReference type="EC" id="3.1.21.10"/>
    </reaction>
</comment>
<reference evidence="15" key="1">
    <citation type="journal article" date="2021" name="PeerJ">
        <title>Extensive microbial diversity within the chicken gut microbiome revealed by metagenomics and culture.</title>
        <authorList>
            <person name="Gilroy R."/>
            <person name="Ravi A."/>
            <person name="Getino M."/>
            <person name="Pursley I."/>
            <person name="Horton D.L."/>
            <person name="Alikhan N.F."/>
            <person name="Baker D."/>
            <person name="Gharbi K."/>
            <person name="Hall N."/>
            <person name="Watson M."/>
            <person name="Adriaenssens E.M."/>
            <person name="Foster-Nyarko E."/>
            <person name="Jarju S."/>
            <person name="Secka A."/>
            <person name="Antonio M."/>
            <person name="Oren A."/>
            <person name="Chaudhuri R.R."/>
            <person name="La Ragione R."/>
            <person name="Hildebrand F."/>
            <person name="Pallen M.J."/>
        </authorList>
    </citation>
    <scope>NUCLEOTIDE SEQUENCE</scope>
    <source>
        <strain evidence="15">4376</strain>
    </source>
</reference>
<feature type="binding site" evidence="13">
    <location>
        <position position="158"/>
    </location>
    <ligand>
        <name>Mg(2+)</name>
        <dbReference type="ChEBI" id="CHEBI:18420"/>
        <label>1</label>
    </ligand>
</feature>